<evidence type="ECO:0000259" key="8">
    <source>
        <dbReference type="Pfam" id="PF10150"/>
    </source>
</evidence>
<dbReference type="GO" id="GO:0016787">
    <property type="term" value="F:hydrolase activity"/>
    <property type="evidence" value="ECO:0007669"/>
    <property type="project" value="UniProtKB-KW"/>
</dbReference>
<keyword evidence="3" id="KW-0479">Metal-binding</keyword>
<dbReference type="CDD" id="cd04453">
    <property type="entry name" value="S1_RNase_E"/>
    <property type="match status" value="1"/>
</dbReference>
<dbReference type="PANTHER" id="PTHR30001">
    <property type="entry name" value="RIBONUCLEASE"/>
    <property type="match status" value="1"/>
</dbReference>
<evidence type="ECO:0000256" key="4">
    <source>
        <dbReference type="ARBA" id="ARBA00022759"/>
    </source>
</evidence>
<dbReference type="GO" id="GO:0004540">
    <property type="term" value="F:RNA nuclease activity"/>
    <property type="evidence" value="ECO:0007669"/>
    <property type="project" value="InterPro"/>
</dbReference>
<keyword evidence="4" id="KW-0255">Endonuclease</keyword>
<dbReference type="InterPro" id="IPR012340">
    <property type="entry name" value="NA-bd_OB-fold"/>
</dbReference>
<evidence type="ECO:0000256" key="1">
    <source>
        <dbReference type="ARBA" id="ARBA00001946"/>
    </source>
</evidence>
<keyword evidence="5" id="KW-0378">Hydrolase</keyword>
<comment type="caution">
    <text evidence="9">The sequence shown here is derived from an EMBL/GenBank/DDBJ whole genome shotgun (WGS) entry which is preliminary data.</text>
</comment>
<dbReference type="GO" id="GO:0006364">
    <property type="term" value="P:rRNA processing"/>
    <property type="evidence" value="ECO:0007669"/>
    <property type="project" value="TreeGrafter"/>
</dbReference>
<evidence type="ECO:0000313" key="10">
    <source>
        <dbReference type="Proteomes" id="UP000886817"/>
    </source>
</evidence>
<dbReference type="Pfam" id="PF10150">
    <property type="entry name" value="RNase_E_G"/>
    <property type="match status" value="1"/>
</dbReference>
<keyword evidence="7" id="KW-0694">RNA-binding</keyword>
<protein>
    <submittedName>
        <fullName evidence="9">Ribonuclease E/G</fullName>
    </submittedName>
</protein>
<dbReference type="InterPro" id="IPR019307">
    <property type="entry name" value="RNA-bd_AU-1/RNase_E/G"/>
</dbReference>
<reference evidence="9" key="1">
    <citation type="journal article" date="2021" name="PeerJ">
        <title>Extensive microbial diversity within the chicken gut microbiome revealed by metagenomics and culture.</title>
        <authorList>
            <person name="Gilroy R."/>
            <person name="Ravi A."/>
            <person name="Getino M."/>
            <person name="Pursley I."/>
            <person name="Horton D.L."/>
            <person name="Alikhan N.F."/>
            <person name="Baker D."/>
            <person name="Gharbi K."/>
            <person name="Hall N."/>
            <person name="Watson M."/>
            <person name="Adriaenssens E.M."/>
            <person name="Foster-Nyarko E."/>
            <person name="Jarju S."/>
            <person name="Secka A."/>
            <person name="Antonio M."/>
            <person name="Oren A."/>
            <person name="Chaudhuri R.R."/>
            <person name="La Ragione R."/>
            <person name="Hildebrand F."/>
            <person name="Pallen M.J."/>
        </authorList>
    </citation>
    <scope>NUCLEOTIDE SEQUENCE</scope>
    <source>
        <strain evidence="9">ChiSjej1B19-8411</strain>
    </source>
</reference>
<reference evidence="9" key="2">
    <citation type="submission" date="2021-04" db="EMBL/GenBank/DDBJ databases">
        <authorList>
            <person name="Gilroy R."/>
        </authorList>
    </citation>
    <scope>NUCLEOTIDE SEQUENCE</scope>
    <source>
        <strain evidence="9">ChiSjej1B19-8411</strain>
    </source>
</reference>
<dbReference type="EMBL" id="DXEX01000034">
    <property type="protein sequence ID" value="HIX58320.1"/>
    <property type="molecule type" value="Genomic_DNA"/>
</dbReference>
<keyword evidence="2" id="KW-0540">Nuclease</keyword>
<sequence length="396" mass="46242">MEIEGVPCIVTALEAEDRILEFRFRPQEENGILGNVYLAHVEDLAEHIQSAFVEIQKGVKCYFSLKEQERLIFASPLRQPPLREGDDILVQVSRDAMKGKVPAVTANLNFTGKYLVLTSGKKDLGLSSKLEKEERHRLQQWLKEEKTEEYGLVVRTNARDASKEEILEELDYLKKRFDTVVNRGRSRTTRSLLEEAEPFYLAAIRDVYQENLQEIVVEGDELFYRVKSYLDNYQPKLADRLRHYQDRLLPLHKLYVLERNLEKARQEKVWLNSGGYLVIQQTEAFVSIDVNSGKYTGKKKAEETCRKINLEAAREIARQVRLRNLSGIILIDFINMKSSDHREELLHVLQKQVRPDPVKTVVVDMTPLNIVEMTRRKVRRPLAEDLQEIRQYRQDF</sequence>
<name>A0A9D1WFX0_9FIRM</name>
<keyword evidence="6" id="KW-0460">Magnesium</keyword>
<dbReference type="InterPro" id="IPR004659">
    <property type="entry name" value="RNase_E/G"/>
</dbReference>
<dbReference type="GO" id="GO:0005737">
    <property type="term" value="C:cytoplasm"/>
    <property type="evidence" value="ECO:0007669"/>
    <property type="project" value="TreeGrafter"/>
</dbReference>
<dbReference type="GO" id="GO:0004519">
    <property type="term" value="F:endonuclease activity"/>
    <property type="evidence" value="ECO:0007669"/>
    <property type="project" value="UniProtKB-KW"/>
</dbReference>
<evidence type="ECO:0000313" key="9">
    <source>
        <dbReference type="EMBL" id="HIX58320.1"/>
    </source>
</evidence>
<accession>A0A9D1WFX0</accession>
<evidence type="ECO:0000256" key="3">
    <source>
        <dbReference type="ARBA" id="ARBA00022723"/>
    </source>
</evidence>
<evidence type="ECO:0000256" key="2">
    <source>
        <dbReference type="ARBA" id="ARBA00022722"/>
    </source>
</evidence>
<evidence type="ECO:0000256" key="7">
    <source>
        <dbReference type="ARBA" id="ARBA00022884"/>
    </source>
</evidence>
<dbReference type="GO" id="GO:0046872">
    <property type="term" value="F:metal ion binding"/>
    <property type="evidence" value="ECO:0007669"/>
    <property type="project" value="UniProtKB-KW"/>
</dbReference>
<gene>
    <name evidence="9" type="ORF">IAA45_01185</name>
</gene>
<evidence type="ECO:0000256" key="5">
    <source>
        <dbReference type="ARBA" id="ARBA00022801"/>
    </source>
</evidence>
<dbReference type="PANTHER" id="PTHR30001:SF1">
    <property type="entry name" value="RIBONUCLEASE E_G-LIKE PROTEIN, CHLOROPLASTIC"/>
    <property type="match status" value="1"/>
</dbReference>
<evidence type="ECO:0000256" key="6">
    <source>
        <dbReference type="ARBA" id="ARBA00022842"/>
    </source>
</evidence>
<dbReference type="GO" id="GO:0003723">
    <property type="term" value="F:RNA binding"/>
    <property type="evidence" value="ECO:0007669"/>
    <property type="project" value="UniProtKB-KW"/>
</dbReference>
<dbReference type="AlphaFoldDB" id="A0A9D1WFX0"/>
<organism evidence="9 10">
    <name type="scientific">Candidatus Blautia gallistercoris</name>
    <dbReference type="NCBI Taxonomy" id="2838490"/>
    <lineage>
        <taxon>Bacteria</taxon>
        <taxon>Bacillati</taxon>
        <taxon>Bacillota</taxon>
        <taxon>Clostridia</taxon>
        <taxon>Lachnospirales</taxon>
        <taxon>Lachnospiraceae</taxon>
        <taxon>Blautia</taxon>
    </lineage>
</organism>
<dbReference type="NCBIfam" id="TIGR00757">
    <property type="entry name" value="RNaseEG"/>
    <property type="match status" value="1"/>
</dbReference>
<feature type="domain" description="RNA-binding protein AU-1/Ribonuclease E/G" evidence="8">
    <location>
        <begin position="110"/>
        <end position="378"/>
    </location>
</feature>
<dbReference type="Gene3D" id="2.40.50.140">
    <property type="entry name" value="Nucleic acid-binding proteins"/>
    <property type="match status" value="1"/>
</dbReference>
<comment type="cofactor">
    <cofactor evidence="1">
        <name>Mg(2+)</name>
        <dbReference type="ChEBI" id="CHEBI:18420"/>
    </cofactor>
</comment>
<proteinExistence type="predicted"/>
<dbReference type="Proteomes" id="UP000886817">
    <property type="component" value="Unassembled WGS sequence"/>
</dbReference>